<dbReference type="NCBIfam" id="TIGR04183">
    <property type="entry name" value="Por_Secre_tail"/>
    <property type="match status" value="1"/>
</dbReference>
<dbReference type="AlphaFoldDB" id="A0A1M6JST5"/>
<evidence type="ECO:0000313" key="3">
    <source>
        <dbReference type="EMBL" id="SHJ49729.1"/>
    </source>
</evidence>
<dbReference type="InterPro" id="IPR026444">
    <property type="entry name" value="Secre_tail"/>
</dbReference>
<dbReference type="Pfam" id="PF18676">
    <property type="entry name" value="MBG_2"/>
    <property type="match status" value="1"/>
</dbReference>
<reference evidence="4" key="1">
    <citation type="submission" date="2016-11" db="EMBL/GenBank/DDBJ databases">
        <authorList>
            <person name="Varghese N."/>
            <person name="Submissions S."/>
        </authorList>
    </citation>
    <scope>NUCLEOTIDE SEQUENCE [LARGE SCALE GENOMIC DNA]</scope>
    <source>
        <strain evidence="4">DSM 26134</strain>
    </source>
</reference>
<gene>
    <name evidence="3" type="ORF">SAMN04488028_101307</name>
</gene>
<sequence length="230" mass="24391">MTCPSLILTFTYAGLVNGESGNDLLSEPTITTTTNNTSDAGTYPITLSGGASDNYDISLQDGTLTINKVDQVISIDQIDDKAPTDVDFDVVASMTSGLTLTYDISGPATITGTTISLHGTHGTVTLTVTQAGDINHNAASESITFEVQVITDVTTFDTAIRIYPNPAVHELVITGAEHSAVKMFSLDGKLVKQVTLSHQKLNIGDLENGTYLVEISQGQERAVRKVVKVN</sequence>
<keyword evidence="4" id="KW-1185">Reference proteome</keyword>
<dbReference type="EMBL" id="FRAA01000001">
    <property type="protein sequence ID" value="SHJ49729.1"/>
    <property type="molecule type" value="Genomic_DNA"/>
</dbReference>
<evidence type="ECO:0000259" key="2">
    <source>
        <dbReference type="Pfam" id="PF18962"/>
    </source>
</evidence>
<protein>
    <submittedName>
        <fullName evidence="3">Por secretion system C-terminal sorting domain-containing protein</fullName>
    </submittedName>
</protein>
<organism evidence="3 4">
    <name type="scientific">Reichenbachiella agariperforans</name>
    <dbReference type="NCBI Taxonomy" id="156994"/>
    <lineage>
        <taxon>Bacteria</taxon>
        <taxon>Pseudomonadati</taxon>
        <taxon>Bacteroidota</taxon>
        <taxon>Cytophagia</taxon>
        <taxon>Cytophagales</taxon>
        <taxon>Reichenbachiellaceae</taxon>
        <taxon>Reichenbachiella</taxon>
    </lineage>
</organism>
<feature type="domain" description="Secretion system C-terminal sorting" evidence="2">
    <location>
        <begin position="162"/>
        <end position="227"/>
    </location>
</feature>
<name>A0A1M6JST5_REIAG</name>
<proteinExistence type="predicted"/>
<accession>A0A1M6JST5</accession>
<dbReference type="RefSeq" id="WP_084190283.1">
    <property type="nucleotide sequence ID" value="NZ_FRAA01000001.1"/>
</dbReference>
<evidence type="ECO:0000313" key="4">
    <source>
        <dbReference type="Proteomes" id="UP000184474"/>
    </source>
</evidence>
<dbReference type="STRING" id="156994.SAMN04488028_101307"/>
<feature type="domain" description="MBG" evidence="1">
    <location>
        <begin position="8"/>
        <end position="65"/>
    </location>
</feature>
<dbReference type="Pfam" id="PF18962">
    <property type="entry name" value="Por_Secre_tail"/>
    <property type="match status" value="1"/>
</dbReference>
<dbReference type="InterPro" id="IPR041286">
    <property type="entry name" value="MBG_2"/>
</dbReference>
<dbReference type="Proteomes" id="UP000184474">
    <property type="component" value="Unassembled WGS sequence"/>
</dbReference>
<evidence type="ECO:0000259" key="1">
    <source>
        <dbReference type="Pfam" id="PF18676"/>
    </source>
</evidence>